<dbReference type="Gene3D" id="3.30.1050.10">
    <property type="entry name" value="SCP2 sterol-binding domain"/>
    <property type="match status" value="1"/>
</dbReference>
<evidence type="ECO:0000259" key="1">
    <source>
        <dbReference type="PROSITE" id="PS51186"/>
    </source>
</evidence>
<dbReference type="InterPro" id="IPR016181">
    <property type="entry name" value="Acyl_CoA_acyltransferase"/>
</dbReference>
<dbReference type="CDD" id="cd04301">
    <property type="entry name" value="NAT_SF"/>
    <property type="match status" value="1"/>
</dbReference>
<proteinExistence type="predicted"/>
<protein>
    <submittedName>
        <fullName evidence="2">GNAT family N-acetyltransferase</fullName>
    </submittedName>
</protein>
<evidence type="ECO:0000313" key="2">
    <source>
        <dbReference type="EMBL" id="MBD2861710.1"/>
    </source>
</evidence>
<dbReference type="Pfam" id="PF17668">
    <property type="entry name" value="Acetyltransf_17"/>
    <property type="match status" value="1"/>
</dbReference>
<dbReference type="SUPFAM" id="SSF55729">
    <property type="entry name" value="Acyl-CoA N-acyltransferases (Nat)"/>
    <property type="match status" value="1"/>
</dbReference>
<dbReference type="InterPro" id="IPR036527">
    <property type="entry name" value="SCP2_sterol-bd_dom_sf"/>
</dbReference>
<evidence type="ECO:0000313" key="3">
    <source>
        <dbReference type="Proteomes" id="UP000639396"/>
    </source>
</evidence>
<dbReference type="PANTHER" id="PTHR37817:SF1">
    <property type="entry name" value="N-ACETYLTRANSFERASE EIS"/>
    <property type="match status" value="1"/>
</dbReference>
<feature type="domain" description="N-acetyltransferase" evidence="1">
    <location>
        <begin position="2"/>
        <end position="144"/>
    </location>
</feature>
<dbReference type="Proteomes" id="UP000639396">
    <property type="component" value="Unassembled WGS sequence"/>
</dbReference>
<dbReference type="InterPro" id="IPR025559">
    <property type="entry name" value="Eis_dom"/>
</dbReference>
<dbReference type="SUPFAM" id="SSF55718">
    <property type="entry name" value="SCP-like"/>
    <property type="match status" value="1"/>
</dbReference>
<organism evidence="2 3">
    <name type="scientific">Paenibacillus oceani</name>
    <dbReference type="NCBI Taxonomy" id="2772510"/>
    <lineage>
        <taxon>Bacteria</taxon>
        <taxon>Bacillati</taxon>
        <taxon>Bacillota</taxon>
        <taxon>Bacilli</taxon>
        <taxon>Bacillales</taxon>
        <taxon>Paenibacillaceae</taxon>
        <taxon>Paenibacillus</taxon>
    </lineage>
</organism>
<reference evidence="2" key="1">
    <citation type="submission" date="2020-09" db="EMBL/GenBank/DDBJ databases">
        <title>A novel bacterium of genus Paenibacillus, isolated from South China Sea.</title>
        <authorList>
            <person name="Huang H."/>
            <person name="Mo K."/>
            <person name="Hu Y."/>
        </authorList>
    </citation>
    <scope>NUCLEOTIDE SEQUENCE</scope>
    <source>
        <strain evidence="2">IB182363</strain>
    </source>
</reference>
<dbReference type="InterPro" id="IPR000182">
    <property type="entry name" value="GNAT_dom"/>
</dbReference>
<dbReference type="GO" id="GO:0030649">
    <property type="term" value="P:aminoglycoside antibiotic catabolic process"/>
    <property type="evidence" value="ECO:0007669"/>
    <property type="project" value="TreeGrafter"/>
</dbReference>
<dbReference type="EMBL" id="JACXJA010000006">
    <property type="protein sequence ID" value="MBD2861710.1"/>
    <property type="molecule type" value="Genomic_DNA"/>
</dbReference>
<gene>
    <name evidence="2" type="ORF">IDH45_06845</name>
</gene>
<dbReference type="AlphaFoldDB" id="A0A927GYL0"/>
<comment type="caution">
    <text evidence="2">The sequence shown here is derived from an EMBL/GenBank/DDBJ whole genome shotgun (WGS) entry which is preliminary data.</text>
</comment>
<dbReference type="PROSITE" id="PS51186">
    <property type="entry name" value="GNAT"/>
    <property type="match status" value="1"/>
</dbReference>
<dbReference type="Pfam" id="PF13527">
    <property type="entry name" value="Acetyltransf_9"/>
    <property type="match status" value="1"/>
</dbReference>
<name>A0A927GYL0_9BACL</name>
<dbReference type="PANTHER" id="PTHR37817">
    <property type="entry name" value="N-ACETYLTRANSFERASE EIS"/>
    <property type="match status" value="1"/>
</dbReference>
<dbReference type="Gene3D" id="3.40.630.30">
    <property type="match status" value="2"/>
</dbReference>
<dbReference type="InterPro" id="IPR041380">
    <property type="entry name" value="Acetyltransf_17"/>
</dbReference>
<dbReference type="InterPro" id="IPR051554">
    <property type="entry name" value="Acetyltransferase_Eis"/>
</dbReference>
<dbReference type="GO" id="GO:0034069">
    <property type="term" value="F:aminoglycoside N-acetyltransferase activity"/>
    <property type="evidence" value="ECO:0007669"/>
    <property type="project" value="TreeGrafter"/>
</dbReference>
<dbReference type="Pfam" id="PF13530">
    <property type="entry name" value="SCP2_2"/>
    <property type="match status" value="1"/>
</dbReference>
<keyword evidence="3" id="KW-1185">Reference proteome</keyword>
<dbReference type="RefSeq" id="WP_190925935.1">
    <property type="nucleotide sequence ID" value="NZ_JACXJA010000006.1"/>
</dbReference>
<sequence length="393" mass="45425">MDGIRTLNRDELDESITLSCFAFQYEVSDEEREHRKTRMNPDRTWGYFIEDKLAAKIYIHDLHVYVHGRPFRMGGVASVATWPEYRRKGMVSQLLRRGLEAMKEDGQTLSCLSPFSVSFYRKYGWELYTDYKKYELTSAQLPREDFYKGRVERSDRNWELLNRVYDRYARSYNGMLVRDEGWWKHTVFKQKGGQAAVYFDESGEPTGYMLYTVKNRMMDIGELVYVNDDARKGMWRFIANHDSMCEKVKLKAPADDELPFLLADPRIVQETVPYFMARIVDFQSFIEQYPFEATGSGQELRIRLNDADAPWNDATFIVKIDGSGRATAEKETGGDAGSAPYAECGIGTMTAMLMGYKRPAFMARTGRLGGSAEEALRWERVVPTGATYLPDYY</sequence>
<accession>A0A927GYL0</accession>